<comment type="caution">
    <text evidence="3">The sequence shown here is derived from an EMBL/GenBank/DDBJ whole genome shotgun (WGS) entry which is preliminary data.</text>
</comment>
<dbReference type="Pfam" id="PF00702">
    <property type="entry name" value="Hydrolase"/>
    <property type="match status" value="1"/>
</dbReference>
<dbReference type="PRINTS" id="PR00119">
    <property type="entry name" value="CATATPASE"/>
</dbReference>
<evidence type="ECO:0000256" key="2">
    <source>
        <dbReference type="SAM" id="Phobius"/>
    </source>
</evidence>
<dbReference type="Gene3D" id="3.40.50.1000">
    <property type="entry name" value="HAD superfamily/HAD-like"/>
    <property type="match status" value="1"/>
</dbReference>
<dbReference type="GO" id="GO:0016887">
    <property type="term" value="F:ATP hydrolysis activity"/>
    <property type="evidence" value="ECO:0007669"/>
    <property type="project" value="InterPro"/>
</dbReference>
<protein>
    <submittedName>
        <fullName evidence="3">ATP7A ATPase</fullName>
    </submittedName>
</protein>
<dbReference type="NCBIfam" id="TIGR01494">
    <property type="entry name" value="ATPase_P-type"/>
    <property type="match status" value="1"/>
</dbReference>
<feature type="non-terminal residue" evidence="3">
    <location>
        <position position="141"/>
    </location>
</feature>
<dbReference type="Proteomes" id="UP000587472">
    <property type="component" value="Unassembled WGS sequence"/>
</dbReference>
<keyword evidence="2" id="KW-0472">Membrane</keyword>
<organism evidence="3 4">
    <name type="scientific">Psophia crepitans</name>
    <name type="common">common trumpeter</name>
    <dbReference type="NCBI Taxonomy" id="54359"/>
    <lineage>
        <taxon>Eukaryota</taxon>
        <taxon>Metazoa</taxon>
        <taxon>Chordata</taxon>
        <taxon>Craniata</taxon>
        <taxon>Vertebrata</taxon>
        <taxon>Euteleostomi</taxon>
        <taxon>Archelosauria</taxon>
        <taxon>Archosauria</taxon>
        <taxon>Dinosauria</taxon>
        <taxon>Saurischia</taxon>
        <taxon>Theropoda</taxon>
        <taxon>Coelurosauria</taxon>
        <taxon>Aves</taxon>
        <taxon>Neognathae</taxon>
        <taxon>Neoaves</taxon>
        <taxon>Gruiformes</taxon>
        <taxon>Psophiidae</taxon>
        <taxon>Psophia</taxon>
    </lineage>
</organism>
<dbReference type="GO" id="GO:0016020">
    <property type="term" value="C:membrane"/>
    <property type="evidence" value="ECO:0007669"/>
    <property type="project" value="InterPro"/>
</dbReference>
<dbReference type="PANTHER" id="PTHR46594:SF4">
    <property type="entry name" value="P-TYPE CATION-TRANSPORTING ATPASE"/>
    <property type="match status" value="1"/>
</dbReference>
<keyword evidence="1" id="KW-0479">Metal-binding</keyword>
<feature type="transmembrane region" description="Helical" evidence="2">
    <location>
        <begin position="120"/>
        <end position="140"/>
    </location>
</feature>
<dbReference type="SUPFAM" id="SSF56784">
    <property type="entry name" value="HAD-like"/>
    <property type="match status" value="1"/>
</dbReference>
<keyword evidence="4" id="KW-1185">Reference proteome</keyword>
<keyword evidence="2" id="KW-1133">Transmembrane helix</keyword>
<dbReference type="PANTHER" id="PTHR46594">
    <property type="entry name" value="P-TYPE CATION-TRANSPORTING ATPASE"/>
    <property type="match status" value="1"/>
</dbReference>
<sequence>VGITKVFAEVLPSHKVAKVKQLQDEGKRVAMVGDGINDSPALAMANVGIAIGTGTDVAIEAADVVLIKDDLMDVVASIDLSRKTVKRIRINFVFALIYNLIGVPIAAGVFLPIGLVLQPWMGSAAMAASSVSVVLSSLMLK</sequence>
<dbReference type="FunFam" id="3.40.50.1000:FF:000092">
    <property type="entry name" value="copper-transporting ATPase 1 isoform X2"/>
    <property type="match status" value="1"/>
</dbReference>
<name>A0A7K9XQV1_9GRUI</name>
<dbReference type="GO" id="GO:0046872">
    <property type="term" value="F:metal ion binding"/>
    <property type="evidence" value="ECO:0007669"/>
    <property type="project" value="UniProtKB-KW"/>
</dbReference>
<proteinExistence type="predicted"/>
<dbReference type="InterPro" id="IPR036412">
    <property type="entry name" value="HAD-like_sf"/>
</dbReference>
<dbReference type="EMBL" id="VWZZ01006103">
    <property type="protein sequence ID" value="NXI99050.1"/>
    <property type="molecule type" value="Genomic_DNA"/>
</dbReference>
<reference evidence="3 4" key="1">
    <citation type="submission" date="2019-09" db="EMBL/GenBank/DDBJ databases">
        <title>Bird 10,000 Genomes (B10K) Project - Family phase.</title>
        <authorList>
            <person name="Zhang G."/>
        </authorList>
    </citation>
    <scope>NUCLEOTIDE SEQUENCE [LARGE SCALE GENOMIC DNA]</scope>
    <source>
        <strain evidence="3">B10K-DU-001-60</strain>
        <tissue evidence="3">Muscle</tissue>
    </source>
</reference>
<dbReference type="InterPro" id="IPR001757">
    <property type="entry name" value="P_typ_ATPase"/>
</dbReference>
<dbReference type="FunFam" id="1.20.1110.10:FF:000022">
    <property type="entry name" value="copper-transporting ATPase 1 isoform X2"/>
    <property type="match status" value="1"/>
</dbReference>
<keyword evidence="2" id="KW-0812">Transmembrane</keyword>
<feature type="transmembrane region" description="Helical" evidence="2">
    <location>
        <begin position="92"/>
        <end position="114"/>
    </location>
</feature>
<gene>
    <name evidence="3" type="primary">Atp7a_1</name>
    <name evidence="3" type="ORF">PSOCRE_R07629</name>
</gene>
<dbReference type="PRINTS" id="PR00120">
    <property type="entry name" value="HATPASE"/>
</dbReference>
<accession>A0A7K9XQV1</accession>
<evidence type="ECO:0000313" key="4">
    <source>
        <dbReference type="Proteomes" id="UP000587472"/>
    </source>
</evidence>
<dbReference type="GO" id="GO:0005524">
    <property type="term" value="F:ATP binding"/>
    <property type="evidence" value="ECO:0007669"/>
    <property type="project" value="InterPro"/>
</dbReference>
<evidence type="ECO:0000256" key="1">
    <source>
        <dbReference type="ARBA" id="ARBA00022723"/>
    </source>
</evidence>
<dbReference type="InterPro" id="IPR023214">
    <property type="entry name" value="HAD_sf"/>
</dbReference>
<evidence type="ECO:0000313" key="3">
    <source>
        <dbReference type="EMBL" id="NXI99050.1"/>
    </source>
</evidence>
<feature type="non-terminal residue" evidence="3">
    <location>
        <position position="1"/>
    </location>
</feature>
<dbReference type="AlphaFoldDB" id="A0A7K9XQV1"/>